<feature type="domain" description="Cytochrome b561" evidence="8">
    <location>
        <begin position="93"/>
        <end position="148"/>
    </location>
</feature>
<dbReference type="Gene3D" id="1.20.120.1770">
    <property type="match status" value="1"/>
</dbReference>
<evidence type="ECO:0000259" key="8">
    <source>
        <dbReference type="Pfam" id="PF03188"/>
    </source>
</evidence>
<dbReference type="OrthoDB" id="432881at2759"/>
<keyword evidence="4" id="KW-0249">Electron transport</keyword>
<gene>
    <name evidence="9" type="ORF">D9756_004697</name>
</gene>
<keyword evidence="10" id="KW-1185">Reference proteome</keyword>
<keyword evidence="2" id="KW-0813">Transport</keyword>
<name>A0A8H5LKE9_9AGAR</name>
<dbReference type="Pfam" id="PF03188">
    <property type="entry name" value="Cytochrom_B561"/>
    <property type="match status" value="1"/>
</dbReference>
<accession>A0A8H5LKE9</accession>
<keyword evidence="5 7" id="KW-1133">Transmembrane helix</keyword>
<evidence type="ECO:0000256" key="5">
    <source>
        <dbReference type="ARBA" id="ARBA00022989"/>
    </source>
</evidence>
<evidence type="ECO:0000256" key="2">
    <source>
        <dbReference type="ARBA" id="ARBA00022448"/>
    </source>
</evidence>
<evidence type="ECO:0000256" key="4">
    <source>
        <dbReference type="ARBA" id="ARBA00022982"/>
    </source>
</evidence>
<protein>
    <recommendedName>
        <fullName evidence="8">Cytochrome b561 domain-containing protein</fullName>
    </recommendedName>
</protein>
<evidence type="ECO:0000313" key="9">
    <source>
        <dbReference type="EMBL" id="KAF5360770.1"/>
    </source>
</evidence>
<feature type="transmembrane region" description="Helical" evidence="7">
    <location>
        <begin position="120"/>
        <end position="145"/>
    </location>
</feature>
<keyword evidence="6 7" id="KW-0472">Membrane</keyword>
<evidence type="ECO:0000313" key="10">
    <source>
        <dbReference type="Proteomes" id="UP000559027"/>
    </source>
</evidence>
<comment type="subcellular location">
    <subcellularLocation>
        <location evidence="1">Membrane</location>
    </subcellularLocation>
</comment>
<reference evidence="9 10" key="1">
    <citation type="journal article" date="2020" name="ISME J.">
        <title>Uncovering the hidden diversity of litter-decomposition mechanisms in mushroom-forming fungi.</title>
        <authorList>
            <person name="Floudas D."/>
            <person name="Bentzer J."/>
            <person name="Ahren D."/>
            <person name="Johansson T."/>
            <person name="Persson P."/>
            <person name="Tunlid A."/>
        </authorList>
    </citation>
    <scope>NUCLEOTIDE SEQUENCE [LARGE SCALE GENOMIC DNA]</scope>
    <source>
        <strain evidence="9 10">CBS 146.42</strain>
    </source>
</reference>
<feature type="transmembrane region" description="Helical" evidence="7">
    <location>
        <begin position="89"/>
        <end position="108"/>
    </location>
</feature>
<dbReference type="AlphaFoldDB" id="A0A8H5LKE9"/>
<dbReference type="EMBL" id="JAACJO010000003">
    <property type="protein sequence ID" value="KAF5360770.1"/>
    <property type="molecule type" value="Genomic_DNA"/>
</dbReference>
<keyword evidence="3 7" id="KW-0812">Transmembrane</keyword>
<sequence>MGSDDFATKREGRSGDALASNLVWAGVAAMTATTWSVVLINGPTSFRYFAYHLLLQPVALACFSHGILTLQPTSQPRSKAAGLERHQMSVFNIGFPTITLGTLAIVYNKYLRDYPHFRTWHAKLGLACMIWTLVQLCVGAGSTWYNGALFGGGAKAKALWKYHRQANQGPISFFTVEV</sequence>
<evidence type="ECO:0000256" key="7">
    <source>
        <dbReference type="SAM" id="Phobius"/>
    </source>
</evidence>
<dbReference type="Proteomes" id="UP000559027">
    <property type="component" value="Unassembled WGS sequence"/>
</dbReference>
<dbReference type="InterPro" id="IPR006593">
    <property type="entry name" value="Cyt_b561/ferric_Rdtase_TM"/>
</dbReference>
<feature type="transmembrane region" description="Helical" evidence="7">
    <location>
        <begin position="21"/>
        <end position="42"/>
    </location>
</feature>
<comment type="caution">
    <text evidence="9">The sequence shown here is derived from an EMBL/GenBank/DDBJ whole genome shotgun (WGS) entry which is preliminary data.</text>
</comment>
<proteinExistence type="predicted"/>
<feature type="transmembrane region" description="Helical" evidence="7">
    <location>
        <begin position="48"/>
        <end position="68"/>
    </location>
</feature>
<dbReference type="GO" id="GO:0016020">
    <property type="term" value="C:membrane"/>
    <property type="evidence" value="ECO:0007669"/>
    <property type="project" value="UniProtKB-SubCell"/>
</dbReference>
<organism evidence="9 10">
    <name type="scientific">Leucocoprinus leucothites</name>
    <dbReference type="NCBI Taxonomy" id="201217"/>
    <lineage>
        <taxon>Eukaryota</taxon>
        <taxon>Fungi</taxon>
        <taxon>Dikarya</taxon>
        <taxon>Basidiomycota</taxon>
        <taxon>Agaricomycotina</taxon>
        <taxon>Agaricomycetes</taxon>
        <taxon>Agaricomycetidae</taxon>
        <taxon>Agaricales</taxon>
        <taxon>Agaricineae</taxon>
        <taxon>Agaricaceae</taxon>
        <taxon>Leucocoprinus</taxon>
    </lineage>
</organism>
<evidence type="ECO:0000256" key="3">
    <source>
        <dbReference type="ARBA" id="ARBA00022692"/>
    </source>
</evidence>
<evidence type="ECO:0000256" key="1">
    <source>
        <dbReference type="ARBA" id="ARBA00004370"/>
    </source>
</evidence>
<evidence type="ECO:0000256" key="6">
    <source>
        <dbReference type="ARBA" id="ARBA00023136"/>
    </source>
</evidence>